<dbReference type="OrthoDB" id="10012075at2759"/>
<reference evidence="3 4" key="1">
    <citation type="submission" date="2016-02" db="EMBL/GenBank/DDBJ databases">
        <title>Band-tailed pigeon sequencing and assembly.</title>
        <authorList>
            <person name="Soares A.E."/>
            <person name="Novak B.J."/>
            <person name="Rice E.S."/>
            <person name="O'Connell B."/>
            <person name="Chang D."/>
            <person name="Weber S."/>
            <person name="Shapiro B."/>
        </authorList>
    </citation>
    <scope>NUCLEOTIDE SEQUENCE [LARGE SCALE GENOMIC DNA]</scope>
    <source>
        <strain evidence="3">BTP2013</strain>
        <tissue evidence="3">Blood</tissue>
    </source>
</reference>
<proteinExistence type="predicted"/>
<protein>
    <submittedName>
        <fullName evidence="3">Uncharacterized protein</fullName>
    </submittedName>
</protein>
<dbReference type="EMBL" id="LSYS01005256">
    <property type="protein sequence ID" value="OPJ77683.1"/>
    <property type="molecule type" value="Genomic_DNA"/>
</dbReference>
<comment type="caution">
    <text evidence="3">The sequence shown here is derived from an EMBL/GenBank/DDBJ whole genome shotgun (WGS) entry which is preliminary data.</text>
</comment>
<evidence type="ECO:0000313" key="3">
    <source>
        <dbReference type="EMBL" id="OPJ77683.1"/>
    </source>
</evidence>
<evidence type="ECO:0000256" key="1">
    <source>
        <dbReference type="SAM" id="Phobius"/>
    </source>
</evidence>
<keyword evidence="1" id="KW-0472">Membrane</keyword>
<sequence length="148" mass="15845">MWGLGVLIPLLGVGALQVRQDQEEVQVMAQGNDTGRYLCRVTLEIPRLGTATGNGTLLNVTAAADGGHHTGLVWGLGWALGGTALLLGLVLLSHRRWRRDSETNIYMNTLPSLAGGPKKLSPPHTVMENSMYRGGLRGTWGPPSTPRP</sequence>
<organism evidence="3 4">
    <name type="scientific">Patagioenas fasciata monilis</name>
    <dbReference type="NCBI Taxonomy" id="372326"/>
    <lineage>
        <taxon>Eukaryota</taxon>
        <taxon>Metazoa</taxon>
        <taxon>Chordata</taxon>
        <taxon>Craniata</taxon>
        <taxon>Vertebrata</taxon>
        <taxon>Euteleostomi</taxon>
        <taxon>Archelosauria</taxon>
        <taxon>Archosauria</taxon>
        <taxon>Dinosauria</taxon>
        <taxon>Saurischia</taxon>
        <taxon>Theropoda</taxon>
        <taxon>Coelurosauria</taxon>
        <taxon>Aves</taxon>
        <taxon>Neognathae</taxon>
        <taxon>Neoaves</taxon>
        <taxon>Columbimorphae</taxon>
        <taxon>Columbiformes</taxon>
        <taxon>Columbidae</taxon>
        <taxon>Patagioenas</taxon>
    </lineage>
</organism>
<evidence type="ECO:0000256" key="2">
    <source>
        <dbReference type="SAM" id="SignalP"/>
    </source>
</evidence>
<name>A0A1V4JZZ1_PATFA</name>
<accession>A0A1V4JZZ1</accession>
<evidence type="ECO:0000313" key="4">
    <source>
        <dbReference type="Proteomes" id="UP000190648"/>
    </source>
</evidence>
<feature type="chain" id="PRO_5012957378" evidence="2">
    <location>
        <begin position="16"/>
        <end position="148"/>
    </location>
</feature>
<keyword evidence="4" id="KW-1185">Reference proteome</keyword>
<feature type="signal peptide" evidence="2">
    <location>
        <begin position="1"/>
        <end position="15"/>
    </location>
</feature>
<feature type="transmembrane region" description="Helical" evidence="1">
    <location>
        <begin position="72"/>
        <end position="92"/>
    </location>
</feature>
<keyword evidence="1" id="KW-0812">Transmembrane</keyword>
<keyword evidence="2" id="KW-0732">Signal</keyword>
<gene>
    <name evidence="3" type="ORF">AV530_009485</name>
</gene>
<keyword evidence="1" id="KW-1133">Transmembrane helix</keyword>
<dbReference type="Proteomes" id="UP000190648">
    <property type="component" value="Unassembled WGS sequence"/>
</dbReference>
<dbReference type="AlphaFoldDB" id="A0A1V4JZZ1"/>